<name>R7W667_AEGTA</name>
<reference evidence="1" key="1">
    <citation type="submission" date="2015-06" db="UniProtKB">
        <authorList>
            <consortium name="EnsemblPlants"/>
        </authorList>
    </citation>
    <scope>IDENTIFICATION</scope>
</reference>
<accession>R7W667</accession>
<proteinExistence type="predicted"/>
<organism evidence="1">
    <name type="scientific">Aegilops tauschii</name>
    <name type="common">Tausch's goatgrass</name>
    <name type="synonym">Aegilops squarrosa</name>
    <dbReference type="NCBI Taxonomy" id="37682"/>
    <lineage>
        <taxon>Eukaryota</taxon>
        <taxon>Viridiplantae</taxon>
        <taxon>Streptophyta</taxon>
        <taxon>Embryophyta</taxon>
        <taxon>Tracheophyta</taxon>
        <taxon>Spermatophyta</taxon>
        <taxon>Magnoliopsida</taxon>
        <taxon>Liliopsida</taxon>
        <taxon>Poales</taxon>
        <taxon>Poaceae</taxon>
        <taxon>BOP clade</taxon>
        <taxon>Pooideae</taxon>
        <taxon>Triticodae</taxon>
        <taxon>Triticeae</taxon>
        <taxon>Triticinae</taxon>
        <taxon>Aegilops</taxon>
    </lineage>
</organism>
<protein>
    <submittedName>
        <fullName evidence="1">Uncharacterized protein</fullName>
    </submittedName>
</protein>
<dbReference type="EnsemblPlants" id="EMT16722">
    <property type="protein sequence ID" value="EMT16722"/>
    <property type="gene ID" value="F775_43981"/>
</dbReference>
<evidence type="ECO:0000313" key="1">
    <source>
        <dbReference type="EnsemblPlants" id="EMT16722"/>
    </source>
</evidence>
<sequence length="52" mass="5730">MARLTLQKSCLMGAGACRPDPDPPWLFPSIIFQPPMLLVMRNGPPRNAIGRP</sequence>
<dbReference type="AlphaFoldDB" id="R7W667"/>